<dbReference type="InterPro" id="IPR055344">
    <property type="entry name" value="SecD_SecF_C_bact"/>
</dbReference>
<feature type="transmembrane region" description="Helical" evidence="10">
    <location>
        <begin position="20"/>
        <end position="39"/>
    </location>
</feature>
<evidence type="ECO:0000256" key="2">
    <source>
        <dbReference type="ARBA" id="ARBA00015792"/>
    </source>
</evidence>
<dbReference type="PANTHER" id="PTHR30081">
    <property type="entry name" value="PROTEIN-EXPORT MEMBRANE PROTEIN SEC"/>
    <property type="match status" value="1"/>
</dbReference>
<dbReference type="PRINTS" id="PR01755">
    <property type="entry name" value="SECFTRNLCASE"/>
</dbReference>
<keyword evidence="3" id="KW-0813">Transport</keyword>
<evidence type="ECO:0000256" key="6">
    <source>
        <dbReference type="ARBA" id="ARBA00022927"/>
    </source>
</evidence>
<feature type="transmembrane region" description="Helical" evidence="10">
    <location>
        <begin position="140"/>
        <end position="157"/>
    </location>
</feature>
<keyword evidence="7 10" id="KW-1133">Transmembrane helix</keyword>
<dbReference type="GO" id="GO:0015450">
    <property type="term" value="F:protein-transporting ATPase activity"/>
    <property type="evidence" value="ECO:0007669"/>
    <property type="project" value="InterPro"/>
</dbReference>
<keyword evidence="4" id="KW-1003">Cell membrane</keyword>
<dbReference type="AlphaFoldDB" id="A0A381ZM46"/>
<dbReference type="InterPro" id="IPR005665">
    <property type="entry name" value="SecF_bac"/>
</dbReference>
<feature type="transmembrane region" description="Helical" evidence="10">
    <location>
        <begin position="271"/>
        <end position="293"/>
    </location>
</feature>
<evidence type="ECO:0000256" key="3">
    <source>
        <dbReference type="ARBA" id="ARBA00022448"/>
    </source>
</evidence>
<dbReference type="HAMAP" id="MF_01464_B">
    <property type="entry name" value="SecF_B"/>
    <property type="match status" value="1"/>
</dbReference>
<keyword evidence="8" id="KW-0811">Translocation</keyword>
<reference evidence="12" key="1">
    <citation type="submission" date="2018-05" db="EMBL/GenBank/DDBJ databases">
        <authorList>
            <person name="Lanie J.A."/>
            <person name="Ng W.-L."/>
            <person name="Kazmierczak K.M."/>
            <person name="Andrzejewski T.M."/>
            <person name="Davidsen T.M."/>
            <person name="Wayne K.J."/>
            <person name="Tettelin H."/>
            <person name="Glass J.I."/>
            <person name="Rusch D."/>
            <person name="Podicherti R."/>
            <person name="Tsui H.-C.T."/>
            <person name="Winkler M.E."/>
        </authorList>
    </citation>
    <scope>NUCLEOTIDE SEQUENCE</scope>
</reference>
<evidence type="ECO:0000256" key="7">
    <source>
        <dbReference type="ARBA" id="ARBA00022989"/>
    </source>
</evidence>
<dbReference type="SUPFAM" id="SSF82866">
    <property type="entry name" value="Multidrug efflux transporter AcrB transmembrane domain"/>
    <property type="match status" value="1"/>
</dbReference>
<dbReference type="InterPro" id="IPR022645">
    <property type="entry name" value="SecD/SecF_bac"/>
</dbReference>
<sequence>MLKTLNLVPIKPNLNFIGKQNIFFIISALFLVLSIGSFLTRSLNYGIDFQGGIMIEIRTTQPGNLAQMRNLLSDLKLGEISLQEFGEPTDFLIRIQKQDGGEEAQQKAVEKVKASLPPDVEYRRTEFVGPKVSDELFRDGILAVIFAIIGILAYIWFRFEWQFGLGAIIALCHDVLTTVGIFSLTGLEFNLSTVAAILTIAGYSINDTVVVYDRVRENLRKYKSMPLTELLNNSINETLSRTVMTSLTTLLALGSLYILGGEVIRGFSFGMIWGVLVGTYSSVCLAVPLLLYLNVDRGTGTDDAKTR</sequence>
<organism evidence="12">
    <name type="scientific">marine metagenome</name>
    <dbReference type="NCBI Taxonomy" id="408172"/>
    <lineage>
        <taxon>unclassified sequences</taxon>
        <taxon>metagenomes</taxon>
        <taxon>ecological metagenomes</taxon>
    </lineage>
</organism>
<evidence type="ECO:0000259" key="11">
    <source>
        <dbReference type="Pfam" id="PF02355"/>
    </source>
</evidence>
<dbReference type="Pfam" id="PF02355">
    <property type="entry name" value="SecD_SecF_C"/>
    <property type="match status" value="1"/>
</dbReference>
<dbReference type="Pfam" id="PF07549">
    <property type="entry name" value="Sec_GG"/>
    <property type="match status" value="1"/>
</dbReference>
<evidence type="ECO:0000256" key="10">
    <source>
        <dbReference type="SAM" id="Phobius"/>
    </source>
</evidence>
<dbReference type="PANTHER" id="PTHR30081:SF8">
    <property type="entry name" value="PROTEIN TRANSLOCASE SUBUNIT SECF"/>
    <property type="match status" value="1"/>
</dbReference>
<evidence type="ECO:0000256" key="4">
    <source>
        <dbReference type="ARBA" id="ARBA00022475"/>
    </source>
</evidence>
<name>A0A381ZM46_9ZZZZ</name>
<dbReference type="InterPro" id="IPR048634">
    <property type="entry name" value="SecD_SecF_C"/>
</dbReference>
<dbReference type="InterPro" id="IPR022646">
    <property type="entry name" value="SecD/SecF_CS"/>
</dbReference>
<evidence type="ECO:0000256" key="8">
    <source>
        <dbReference type="ARBA" id="ARBA00023010"/>
    </source>
</evidence>
<dbReference type="GO" id="GO:0006886">
    <property type="term" value="P:intracellular protein transport"/>
    <property type="evidence" value="ECO:0007669"/>
    <property type="project" value="InterPro"/>
</dbReference>
<comment type="subcellular location">
    <subcellularLocation>
        <location evidence="1">Cell membrane</location>
        <topology evidence="1">Multi-pass membrane protein</topology>
    </subcellularLocation>
</comment>
<keyword evidence="6" id="KW-0653">Protein transport</keyword>
<accession>A0A381ZM46</accession>
<dbReference type="GO" id="GO:0005886">
    <property type="term" value="C:plasma membrane"/>
    <property type="evidence" value="ECO:0007669"/>
    <property type="project" value="UniProtKB-SubCell"/>
</dbReference>
<dbReference type="EMBL" id="UINC01021824">
    <property type="protein sequence ID" value="SVA90204.1"/>
    <property type="molecule type" value="Genomic_DNA"/>
</dbReference>
<feature type="transmembrane region" description="Helical" evidence="10">
    <location>
        <begin position="239"/>
        <end position="259"/>
    </location>
</feature>
<evidence type="ECO:0000256" key="1">
    <source>
        <dbReference type="ARBA" id="ARBA00004651"/>
    </source>
</evidence>
<dbReference type="NCBIfam" id="TIGR00916">
    <property type="entry name" value="2A0604s01"/>
    <property type="match status" value="1"/>
</dbReference>
<evidence type="ECO:0000313" key="12">
    <source>
        <dbReference type="EMBL" id="SVA90204.1"/>
    </source>
</evidence>
<evidence type="ECO:0000256" key="5">
    <source>
        <dbReference type="ARBA" id="ARBA00022692"/>
    </source>
</evidence>
<gene>
    <name evidence="12" type="ORF">METZ01_LOCUS143058</name>
</gene>
<protein>
    <recommendedName>
        <fullName evidence="2">Protein translocase subunit SecF</fullName>
    </recommendedName>
</protein>
<feature type="transmembrane region" description="Helical" evidence="10">
    <location>
        <begin position="189"/>
        <end position="206"/>
    </location>
</feature>
<dbReference type="InterPro" id="IPR022813">
    <property type="entry name" value="SecD/SecF_arch_bac"/>
</dbReference>
<dbReference type="Gene3D" id="1.20.1640.10">
    <property type="entry name" value="Multidrug efflux transporter AcrB transmembrane domain"/>
    <property type="match status" value="1"/>
</dbReference>
<feature type="transmembrane region" description="Helical" evidence="10">
    <location>
        <begin position="163"/>
        <end position="182"/>
    </location>
</feature>
<dbReference type="NCBIfam" id="TIGR00966">
    <property type="entry name" value="transloc_SecF"/>
    <property type="match status" value="1"/>
</dbReference>
<keyword evidence="9 10" id="KW-0472">Membrane</keyword>
<keyword evidence="5 10" id="KW-0812">Transmembrane</keyword>
<evidence type="ECO:0000256" key="9">
    <source>
        <dbReference type="ARBA" id="ARBA00023136"/>
    </source>
</evidence>
<feature type="domain" description="Protein export membrane protein SecD/SecF C-terminal" evidence="11">
    <location>
        <begin position="110"/>
        <end position="294"/>
    </location>
</feature>
<dbReference type="FunFam" id="1.20.1640.10:FF:000024">
    <property type="entry name" value="Multifunctional fusion protein"/>
    <property type="match status" value="1"/>
</dbReference>
<proteinExistence type="inferred from homology"/>